<feature type="compositionally biased region" description="Polar residues" evidence="4">
    <location>
        <begin position="386"/>
        <end position="399"/>
    </location>
</feature>
<evidence type="ECO:0000256" key="4">
    <source>
        <dbReference type="SAM" id="MobiDB-lite"/>
    </source>
</evidence>
<dbReference type="Pfam" id="PF03471">
    <property type="entry name" value="CorC_HlyC"/>
    <property type="match status" value="1"/>
</dbReference>
<dbReference type="Proteomes" id="UP000198660">
    <property type="component" value="Unassembled WGS sequence"/>
</dbReference>
<dbReference type="InterPro" id="IPR051676">
    <property type="entry name" value="UPF0053_domain"/>
</dbReference>
<keyword evidence="5" id="KW-0812">Transmembrane</keyword>
<name>A0A1I6NQI7_9BACL</name>
<dbReference type="PANTHER" id="PTHR43099">
    <property type="entry name" value="UPF0053 PROTEIN YRKA"/>
    <property type="match status" value="1"/>
</dbReference>
<keyword evidence="8" id="KW-1185">Reference proteome</keyword>
<feature type="region of interest" description="Disordered" evidence="4">
    <location>
        <begin position="380"/>
        <end position="409"/>
    </location>
</feature>
<accession>A0A1I6NQI7</accession>
<evidence type="ECO:0000256" key="2">
    <source>
        <dbReference type="ARBA" id="ARBA00023122"/>
    </source>
</evidence>
<dbReference type="SUPFAM" id="SSF54631">
    <property type="entry name" value="CBS-domain pair"/>
    <property type="match status" value="1"/>
</dbReference>
<keyword evidence="2 3" id="KW-0129">CBS domain</keyword>
<dbReference type="Gene3D" id="3.30.465.10">
    <property type="match status" value="1"/>
</dbReference>
<dbReference type="InterPro" id="IPR005170">
    <property type="entry name" value="Transptr-assoc_dom"/>
</dbReference>
<dbReference type="InterPro" id="IPR046342">
    <property type="entry name" value="CBS_dom_sf"/>
</dbReference>
<evidence type="ECO:0000313" key="8">
    <source>
        <dbReference type="Proteomes" id="UP000198660"/>
    </source>
</evidence>
<dbReference type="InterPro" id="IPR044751">
    <property type="entry name" value="Ion_transp-like_CBS"/>
</dbReference>
<proteinExistence type="predicted"/>
<dbReference type="GO" id="GO:0050660">
    <property type="term" value="F:flavin adenine dinucleotide binding"/>
    <property type="evidence" value="ECO:0007669"/>
    <property type="project" value="InterPro"/>
</dbReference>
<reference evidence="8" key="1">
    <citation type="submission" date="2016-10" db="EMBL/GenBank/DDBJ databases">
        <authorList>
            <person name="Varghese N."/>
            <person name="Submissions S."/>
        </authorList>
    </citation>
    <scope>NUCLEOTIDE SEQUENCE [LARGE SCALE GENOMIC DNA]</scope>
    <source>
        <strain evidence="8">DSM 45789</strain>
    </source>
</reference>
<dbReference type="InterPro" id="IPR000644">
    <property type="entry name" value="CBS_dom"/>
</dbReference>
<feature type="transmembrane region" description="Helical" evidence="5">
    <location>
        <begin position="6"/>
        <end position="29"/>
    </location>
</feature>
<dbReference type="CDD" id="cd04590">
    <property type="entry name" value="CBS_pair_CorC_HlyC_assoc"/>
    <property type="match status" value="1"/>
</dbReference>
<evidence type="ECO:0000256" key="1">
    <source>
        <dbReference type="ARBA" id="ARBA00022737"/>
    </source>
</evidence>
<protein>
    <submittedName>
        <fullName evidence="7">CBS domain-containing protein</fullName>
    </submittedName>
</protein>
<dbReference type="Pfam" id="PF00571">
    <property type="entry name" value="CBS"/>
    <property type="match status" value="2"/>
</dbReference>
<dbReference type="EMBL" id="FPAA01000001">
    <property type="protein sequence ID" value="SFS30208.1"/>
    <property type="molecule type" value="Genomic_DNA"/>
</dbReference>
<evidence type="ECO:0000313" key="7">
    <source>
        <dbReference type="EMBL" id="SFS30208.1"/>
    </source>
</evidence>
<dbReference type="InterPro" id="IPR036318">
    <property type="entry name" value="FAD-bd_PCMH-like_sf"/>
</dbReference>
<dbReference type="AlphaFoldDB" id="A0A1I6NQI7"/>
<dbReference type="PANTHER" id="PTHR43099:SF2">
    <property type="entry name" value="UPF0053 PROTEIN YRKA"/>
    <property type="match status" value="1"/>
</dbReference>
<evidence type="ECO:0000256" key="5">
    <source>
        <dbReference type="SAM" id="Phobius"/>
    </source>
</evidence>
<dbReference type="SMART" id="SM01091">
    <property type="entry name" value="CorC_HlyC"/>
    <property type="match status" value="1"/>
</dbReference>
<feature type="transmembrane region" description="Helical" evidence="5">
    <location>
        <begin position="58"/>
        <end position="78"/>
    </location>
</feature>
<gene>
    <name evidence="7" type="ORF">SAMN05444972_10123</name>
</gene>
<organism evidence="7 8">
    <name type="scientific">Marininema halotolerans</name>
    <dbReference type="NCBI Taxonomy" id="1155944"/>
    <lineage>
        <taxon>Bacteria</taxon>
        <taxon>Bacillati</taxon>
        <taxon>Bacillota</taxon>
        <taxon>Bacilli</taxon>
        <taxon>Bacillales</taxon>
        <taxon>Thermoactinomycetaceae</taxon>
        <taxon>Marininema</taxon>
    </lineage>
</organism>
<dbReference type="PROSITE" id="PS51371">
    <property type="entry name" value="CBS"/>
    <property type="match status" value="2"/>
</dbReference>
<dbReference type="SUPFAM" id="SSF56176">
    <property type="entry name" value="FAD-binding/transporter-associated domain-like"/>
    <property type="match status" value="1"/>
</dbReference>
<keyword evidence="5" id="KW-1133">Transmembrane helix</keyword>
<feature type="domain" description="CBS" evidence="6">
    <location>
        <begin position="172"/>
        <end position="234"/>
    </location>
</feature>
<dbReference type="InterPro" id="IPR016169">
    <property type="entry name" value="FAD-bd_PCMH_sub2"/>
</dbReference>
<evidence type="ECO:0000259" key="6">
    <source>
        <dbReference type="PROSITE" id="PS51371"/>
    </source>
</evidence>
<feature type="domain" description="CBS" evidence="6">
    <location>
        <begin position="237"/>
        <end position="294"/>
    </location>
</feature>
<evidence type="ECO:0000256" key="3">
    <source>
        <dbReference type="PROSITE-ProRule" id="PRU00703"/>
    </source>
</evidence>
<dbReference type="Gene3D" id="3.10.580.10">
    <property type="entry name" value="CBS-domain"/>
    <property type="match status" value="1"/>
</dbReference>
<keyword evidence="5" id="KW-0472">Membrane</keyword>
<keyword evidence="1" id="KW-0677">Repeat</keyword>
<sequence>MDVDDDLIFLIYTGAWIFITFLHGLLLTIETLIDKHMRNAGMDSSLPEKKSHESLRRITRSGFTITAVAWIGGSLYIINRLGFSLTKPFSLPMTLCLLLSLLLSSQWWWEKTINQTPPHRLSGYVEQWVTSFLSFFGVQLHRDRSEDSNKGVEPALTEKVMQFQHRLIREVMIPRVDMNCLYMDNDLAHNLAVIRRNRQLHYLLCDRDKDQVLGVIHIQDVFDALLSQASPPDLMIMAQPEVVIPETMDIIHTLRTLEEKQAQIAVVVDEFGGTSGMVTLEDITREMFSDLQDKFELSSLLFSEMKGDVFIHPRALITEVNEFFHIAINDPDNDTIGGWLFSQLEKIPQKGDTISYAGWEFIVDKAHDRWIDRLVARPSPKEPLRSNFTPSKSSTQSLSAEPYIDTSLS</sequence>